<comment type="caution">
    <text evidence="1">The sequence shown here is derived from an EMBL/GenBank/DDBJ whole genome shotgun (WGS) entry which is preliminary data.</text>
</comment>
<keyword evidence="2" id="KW-1185">Reference proteome</keyword>
<dbReference type="AlphaFoldDB" id="A0AAW0BS34"/>
<dbReference type="Proteomes" id="UP001362999">
    <property type="component" value="Unassembled WGS sequence"/>
</dbReference>
<name>A0AAW0BS34_9AGAR</name>
<reference evidence="1 2" key="1">
    <citation type="journal article" date="2024" name="J Genomics">
        <title>Draft genome sequencing and assembly of Favolaschia claudopus CIRM-BRFM 2984 isolated from oak limbs.</title>
        <authorList>
            <person name="Navarro D."/>
            <person name="Drula E."/>
            <person name="Chaduli D."/>
            <person name="Cazenave R."/>
            <person name="Ahrendt S."/>
            <person name="Wang J."/>
            <person name="Lipzen A."/>
            <person name="Daum C."/>
            <person name="Barry K."/>
            <person name="Grigoriev I.V."/>
            <person name="Favel A."/>
            <person name="Rosso M.N."/>
            <person name="Martin F."/>
        </authorList>
    </citation>
    <scope>NUCLEOTIDE SEQUENCE [LARGE SCALE GENOMIC DNA]</scope>
    <source>
        <strain evidence="1 2">CIRM-BRFM 2984</strain>
    </source>
</reference>
<accession>A0AAW0BS34</accession>
<organism evidence="1 2">
    <name type="scientific">Favolaschia claudopus</name>
    <dbReference type="NCBI Taxonomy" id="2862362"/>
    <lineage>
        <taxon>Eukaryota</taxon>
        <taxon>Fungi</taxon>
        <taxon>Dikarya</taxon>
        <taxon>Basidiomycota</taxon>
        <taxon>Agaricomycotina</taxon>
        <taxon>Agaricomycetes</taxon>
        <taxon>Agaricomycetidae</taxon>
        <taxon>Agaricales</taxon>
        <taxon>Marasmiineae</taxon>
        <taxon>Mycenaceae</taxon>
        <taxon>Favolaschia</taxon>
    </lineage>
</organism>
<evidence type="ECO:0000313" key="2">
    <source>
        <dbReference type="Proteomes" id="UP001362999"/>
    </source>
</evidence>
<dbReference type="EMBL" id="JAWWNJ010000027">
    <property type="protein sequence ID" value="KAK7029042.1"/>
    <property type="molecule type" value="Genomic_DNA"/>
</dbReference>
<protein>
    <submittedName>
        <fullName evidence="1">Uncharacterized protein</fullName>
    </submittedName>
</protein>
<proteinExistence type="predicted"/>
<gene>
    <name evidence="1" type="ORF">R3P38DRAFT_2775634</name>
</gene>
<evidence type="ECO:0000313" key="1">
    <source>
        <dbReference type="EMBL" id="KAK7029042.1"/>
    </source>
</evidence>
<sequence length="149" mass="16401">MVETKKVPNSLQVSLVSPQTPEQVSLRCYIDLNGKRKAWTESHTEYTRQPQSTDVKVWDNYPARTLSFGKETADQAIQQGNARNVKEVAGDRVNGSTYSSVQGNGQPYIKKAAFREKVSESTGIHGVVGIVGGNLRRINSSYGNGELRS</sequence>